<comment type="caution">
    <text evidence="1">The sequence shown here is derived from an EMBL/GenBank/DDBJ whole genome shotgun (WGS) entry which is preliminary data.</text>
</comment>
<gene>
    <name evidence="1" type="ORF">BW892_22275</name>
</gene>
<sequence length="71" mass="8255">MVQLFYKRLDFFSSSQTFFKTVKFHFKSTAFPGGNFRALEIKVANSALVIKRFGCSFETKFDQIDTNNLDK</sequence>
<reference evidence="1 2" key="1">
    <citation type="submission" date="2017-01" db="EMBL/GenBank/DDBJ databases">
        <title>Bacillus cereus isolates.</title>
        <authorList>
            <person name="Beno S.M."/>
        </authorList>
    </citation>
    <scope>NUCLEOTIDE SEQUENCE [LARGE SCALE GENOMIC DNA]</scope>
    <source>
        <strain evidence="1 2">FSL M7-1219</strain>
    </source>
</reference>
<dbReference type="Proteomes" id="UP000191124">
    <property type="component" value="Unassembled WGS sequence"/>
</dbReference>
<proteinExistence type="predicted"/>
<accession>A0A1S9UHK6</accession>
<evidence type="ECO:0000313" key="2">
    <source>
        <dbReference type="Proteomes" id="UP000191124"/>
    </source>
</evidence>
<dbReference type="EMBL" id="MUAL01000065">
    <property type="protein sequence ID" value="OOR21722.1"/>
    <property type="molecule type" value="Genomic_DNA"/>
</dbReference>
<dbReference type="AlphaFoldDB" id="A0A1S9UHK6"/>
<organism evidence="1 2">
    <name type="scientific">Bacillus cereus</name>
    <dbReference type="NCBI Taxonomy" id="1396"/>
    <lineage>
        <taxon>Bacteria</taxon>
        <taxon>Bacillati</taxon>
        <taxon>Bacillota</taxon>
        <taxon>Bacilli</taxon>
        <taxon>Bacillales</taxon>
        <taxon>Bacillaceae</taxon>
        <taxon>Bacillus</taxon>
        <taxon>Bacillus cereus group</taxon>
    </lineage>
</organism>
<protein>
    <submittedName>
        <fullName evidence="1">Uncharacterized protein</fullName>
    </submittedName>
</protein>
<evidence type="ECO:0000313" key="1">
    <source>
        <dbReference type="EMBL" id="OOR21722.1"/>
    </source>
</evidence>
<name>A0A1S9UHK6_BACCE</name>